<feature type="region of interest" description="Disordered" evidence="7">
    <location>
        <begin position="1"/>
        <end position="83"/>
    </location>
</feature>
<dbReference type="Pfam" id="PF12231">
    <property type="entry name" value="Rif1_N"/>
    <property type="match status" value="1"/>
</dbReference>
<evidence type="ECO:0000256" key="3">
    <source>
        <dbReference type="ARBA" id="ARBA00022454"/>
    </source>
</evidence>
<keyword evidence="5" id="KW-0539">Nucleus</keyword>
<organism evidence="9 10">
    <name type="scientific">Vermiconidia calcicola</name>
    <dbReference type="NCBI Taxonomy" id="1690605"/>
    <lineage>
        <taxon>Eukaryota</taxon>
        <taxon>Fungi</taxon>
        <taxon>Dikarya</taxon>
        <taxon>Ascomycota</taxon>
        <taxon>Pezizomycotina</taxon>
        <taxon>Dothideomycetes</taxon>
        <taxon>Dothideomycetidae</taxon>
        <taxon>Mycosphaerellales</taxon>
        <taxon>Extremaceae</taxon>
        <taxon>Vermiconidia</taxon>
    </lineage>
</organism>
<sequence>MSTPSVLPPSPPSTSSRRKLSLLKSLVKTTGSPESPASFPGSSNSGSRKRVEFSPWTSAHESAHLHQHSSSLPRVKSLPPSSECQSSLKSILKPLAVEEKLLQSTDGQQDQDCSTSEMMESIVNQLSQDDRALSVDAYRTLASVIREYDDIPEEAVLKSKINTIIKYIKRDLLRQIKPDEPHIADTNLMTQALKVLVIFVWSREYSSLMSDEHRVFILDRSIHVVTEHTAPKSVMIHYLHLLATQDFRHGLLNSSNRVPRLLEALKALPEHVKGNGILSERLLVYQKLLEQARPVMKAKATLWTEELLIGMTHPLKDVRDKAMNLGLKACVVFPASSSIASIARSVLERELEPGRTFTSAMCRRLEKMISTKEEVAQVPQIWAIVILLSNGLDTRVDNWAEMKDWLKVIQRCFNCSESAVRQQSIAAWNRLVYVVRPHEASDTFTAMLAKPLVVQLERSGSDKGVKSTRATAVSSYCNLVYYAFRPAATHKQYTRVWNEYIVKVMRSSFFDKNSANSDLACRVLIALLWNSNRNTKVWNENRALENTPVEPEELPTIDCKWVRARSMAVVEMFRVLLRYSSWGGFGQSDRAYIAIAWTHFLKALREASSKEVKASSETKQATAIVADFLASLWAENSMQQGADHSLSEPQLRQMTRSAMFELGTSSIANTLGDLIATRGRLSLLAEILVATLSELKEMKDNGEFGSHVQSSKIGLQALIVQYNKCLRLLDDSMLHELQKSLGAESTLGAQLIKTIVLVLTNAPDQEILQTFRSLTPSLVLLLKYEKYQSNNSMEIGFAQVYQTFTKTTASMLTRIPPRAVAELDEIFAAFFESANDSALEGAGEIWDKYFVIHENITLGPRLSNAIERLAEPVGRESVEVQRVEDHHQHAPSPLRATDIREDASPVHNGGPTPGKMEATCGPSPILGSQGHKQVVAEDHLMVQSSPTKSYSRPRSRHNDSQIDFVPIDSSPPADNDPESQFLTAHQKEVRDRQRSEPAVVFPDLRSSPKQHNKSFSHGDCEFARKAAALEERPSTPTLPTCHDQEAEVMASPTPRARHFTKNITDIEVPSSPPSMVDHACDNGSSPLPTPAEESNMAINLVLQPDVTVESSIINTEQIAAEDTAAEDAKTSAPVAIDAEGPRSPIDSSNIQPEVEQSTEAPQPVESEQYPPSTVDETLLHVDDEQMDAGTAGNPRTDSDEIDMLSASQLSQDLDRHLSQVVEDASLEMMEPHHLQDEESASQSKPQRSTRKRKAIDYTLTKAKRRRSKASSEISSRSVNSQQTVLEASNEDDCIEVAPSQPVQVVAASTPVENAQSVEPTPTPKTRRGRARRRTRHSQSQEPHLPEVGIVVSVSGSQAARLKEEMAGDDQGVDVGLSEYQAQAEDRDVAMDEAEEVVQTSVADQTESEPEMAPFRAVEDEAADVQPVEASIMSSLQGVLDRLKSSKPGDIDLRAVDDLCFQIRFQAQVVAQQNAV</sequence>
<proteinExistence type="predicted"/>
<feature type="compositionally biased region" description="Basic and acidic residues" evidence="7">
    <location>
        <begin position="879"/>
        <end position="888"/>
    </location>
</feature>
<evidence type="ECO:0000313" key="9">
    <source>
        <dbReference type="EMBL" id="KAK5542352.1"/>
    </source>
</evidence>
<evidence type="ECO:0000256" key="1">
    <source>
        <dbReference type="ARBA" id="ARBA00004123"/>
    </source>
</evidence>
<keyword evidence="6" id="KW-0131">Cell cycle</keyword>
<feature type="region of interest" description="Disordered" evidence="7">
    <location>
        <begin position="1119"/>
        <end position="1291"/>
    </location>
</feature>
<feature type="compositionally biased region" description="Polar residues" evidence="7">
    <location>
        <begin position="31"/>
        <end position="46"/>
    </location>
</feature>
<evidence type="ECO:0000256" key="5">
    <source>
        <dbReference type="ARBA" id="ARBA00023242"/>
    </source>
</evidence>
<dbReference type="GO" id="GO:0000723">
    <property type="term" value="P:telomere maintenance"/>
    <property type="evidence" value="ECO:0007669"/>
    <property type="project" value="TreeGrafter"/>
</dbReference>
<feature type="region of interest" description="Disordered" evidence="7">
    <location>
        <begin position="879"/>
        <end position="929"/>
    </location>
</feature>
<accession>A0AAV9QJH8</accession>
<feature type="compositionally biased region" description="Basic and acidic residues" evidence="7">
    <location>
        <begin position="985"/>
        <end position="995"/>
    </location>
</feature>
<dbReference type="InterPro" id="IPR022031">
    <property type="entry name" value="Rif1_N"/>
</dbReference>
<dbReference type="GO" id="GO:0005634">
    <property type="term" value="C:nucleus"/>
    <property type="evidence" value="ECO:0007669"/>
    <property type="project" value="UniProtKB-SubCell"/>
</dbReference>
<keyword evidence="3" id="KW-0158">Chromosome</keyword>
<name>A0AAV9QJH8_9PEZI</name>
<comment type="subcellular location">
    <subcellularLocation>
        <location evidence="2">Chromosome</location>
        <location evidence="2">Telomere</location>
    </subcellularLocation>
    <subcellularLocation>
        <location evidence="1">Nucleus</location>
    </subcellularLocation>
</comment>
<gene>
    <name evidence="9" type="ORF">LTR25_002237</name>
</gene>
<feature type="region of interest" description="Disordered" evidence="7">
    <location>
        <begin position="943"/>
        <end position="1018"/>
    </location>
</feature>
<dbReference type="InterPro" id="IPR016024">
    <property type="entry name" value="ARM-type_fold"/>
</dbReference>
<feature type="compositionally biased region" description="Basic residues" evidence="7">
    <location>
        <begin position="1324"/>
        <end position="1336"/>
    </location>
</feature>
<dbReference type="EMBL" id="JAXLQG010000003">
    <property type="protein sequence ID" value="KAK5542352.1"/>
    <property type="molecule type" value="Genomic_DNA"/>
</dbReference>
<evidence type="ECO:0000259" key="8">
    <source>
        <dbReference type="Pfam" id="PF12231"/>
    </source>
</evidence>
<dbReference type="PANTHER" id="PTHR22928">
    <property type="entry name" value="TELOMERE-ASSOCIATED PROTEIN RIF1"/>
    <property type="match status" value="1"/>
</dbReference>
<dbReference type="GO" id="GO:0140445">
    <property type="term" value="C:chromosome, telomeric repeat region"/>
    <property type="evidence" value="ECO:0007669"/>
    <property type="project" value="TreeGrafter"/>
</dbReference>
<protein>
    <recommendedName>
        <fullName evidence="8">Telomere-associated protein Rif1 N-terminal domain-containing protein</fullName>
    </recommendedName>
</protein>
<feature type="domain" description="Telomere-associated protein Rif1 N-terminal" evidence="8">
    <location>
        <begin position="127"/>
        <end position="501"/>
    </location>
</feature>
<evidence type="ECO:0000256" key="6">
    <source>
        <dbReference type="ARBA" id="ARBA00023306"/>
    </source>
</evidence>
<evidence type="ECO:0000256" key="2">
    <source>
        <dbReference type="ARBA" id="ARBA00004574"/>
    </source>
</evidence>
<evidence type="ECO:0000256" key="4">
    <source>
        <dbReference type="ARBA" id="ARBA00022895"/>
    </source>
</evidence>
<feature type="compositionally biased region" description="Polar residues" evidence="7">
    <location>
        <begin position="1145"/>
        <end position="1160"/>
    </location>
</feature>
<evidence type="ECO:0000256" key="7">
    <source>
        <dbReference type="SAM" id="MobiDB-lite"/>
    </source>
</evidence>
<keyword evidence="10" id="KW-1185">Reference proteome</keyword>
<keyword evidence="4" id="KW-0779">Telomere</keyword>
<comment type="caution">
    <text evidence="9">The sequence shown here is derived from an EMBL/GenBank/DDBJ whole genome shotgun (WGS) entry which is preliminary data.</text>
</comment>
<feature type="compositionally biased region" description="Polar residues" evidence="7">
    <location>
        <begin position="943"/>
        <end position="952"/>
    </location>
</feature>
<evidence type="ECO:0000313" key="10">
    <source>
        <dbReference type="Proteomes" id="UP001345827"/>
    </source>
</evidence>
<dbReference type="Proteomes" id="UP001345827">
    <property type="component" value="Unassembled WGS sequence"/>
</dbReference>
<dbReference type="SUPFAM" id="SSF48371">
    <property type="entry name" value="ARM repeat"/>
    <property type="match status" value="1"/>
</dbReference>
<feature type="compositionally biased region" description="Pro residues" evidence="7">
    <location>
        <begin position="1"/>
        <end position="12"/>
    </location>
</feature>
<feature type="region of interest" description="Disordered" evidence="7">
    <location>
        <begin position="1305"/>
        <end position="1342"/>
    </location>
</feature>
<reference evidence="9 10" key="1">
    <citation type="submission" date="2023-06" db="EMBL/GenBank/DDBJ databases">
        <title>Black Yeasts Isolated from many extreme environments.</title>
        <authorList>
            <person name="Coleine C."/>
            <person name="Stajich J.E."/>
            <person name="Selbmann L."/>
        </authorList>
    </citation>
    <scope>NUCLEOTIDE SEQUENCE [LARGE SCALE GENOMIC DNA]</scope>
    <source>
        <strain evidence="9 10">CCFEE 5887</strain>
    </source>
</reference>
<dbReference type="PANTHER" id="PTHR22928:SF3">
    <property type="entry name" value="TELOMERE-ASSOCIATED PROTEIN RIF1"/>
    <property type="match status" value="1"/>
</dbReference>